<feature type="chain" id="PRO_5035444283" evidence="2">
    <location>
        <begin position="25"/>
        <end position="340"/>
    </location>
</feature>
<evidence type="ECO:0000256" key="2">
    <source>
        <dbReference type="SAM" id="SignalP"/>
    </source>
</evidence>
<name>A0A8K0XNY3_9AGAR</name>
<organism evidence="3 4">
    <name type="scientific">Cristinia sonorae</name>
    <dbReference type="NCBI Taxonomy" id="1940300"/>
    <lineage>
        <taxon>Eukaryota</taxon>
        <taxon>Fungi</taxon>
        <taxon>Dikarya</taxon>
        <taxon>Basidiomycota</taxon>
        <taxon>Agaricomycotina</taxon>
        <taxon>Agaricomycetes</taxon>
        <taxon>Agaricomycetidae</taxon>
        <taxon>Agaricales</taxon>
        <taxon>Pleurotineae</taxon>
        <taxon>Stephanosporaceae</taxon>
        <taxon>Cristinia</taxon>
    </lineage>
</organism>
<dbReference type="OrthoDB" id="2803716at2759"/>
<comment type="caution">
    <text evidence="3">The sequence shown here is derived from an EMBL/GenBank/DDBJ whole genome shotgun (WGS) entry which is preliminary data.</text>
</comment>
<dbReference type="Proteomes" id="UP000813824">
    <property type="component" value="Unassembled WGS sequence"/>
</dbReference>
<feature type="compositionally biased region" description="Polar residues" evidence="1">
    <location>
        <begin position="148"/>
        <end position="181"/>
    </location>
</feature>
<keyword evidence="2" id="KW-0732">Signal</keyword>
<evidence type="ECO:0000256" key="1">
    <source>
        <dbReference type="SAM" id="MobiDB-lite"/>
    </source>
</evidence>
<evidence type="ECO:0000313" key="3">
    <source>
        <dbReference type="EMBL" id="KAH8099660.1"/>
    </source>
</evidence>
<reference evidence="3" key="1">
    <citation type="journal article" date="2021" name="New Phytol.">
        <title>Evolutionary innovations through gain and loss of genes in the ectomycorrhizal Boletales.</title>
        <authorList>
            <person name="Wu G."/>
            <person name="Miyauchi S."/>
            <person name="Morin E."/>
            <person name="Kuo A."/>
            <person name="Drula E."/>
            <person name="Varga T."/>
            <person name="Kohler A."/>
            <person name="Feng B."/>
            <person name="Cao Y."/>
            <person name="Lipzen A."/>
            <person name="Daum C."/>
            <person name="Hundley H."/>
            <person name="Pangilinan J."/>
            <person name="Johnson J."/>
            <person name="Barry K."/>
            <person name="LaButti K."/>
            <person name="Ng V."/>
            <person name="Ahrendt S."/>
            <person name="Min B."/>
            <person name="Choi I.G."/>
            <person name="Park H."/>
            <person name="Plett J.M."/>
            <person name="Magnuson J."/>
            <person name="Spatafora J.W."/>
            <person name="Nagy L.G."/>
            <person name="Henrissat B."/>
            <person name="Grigoriev I.V."/>
            <person name="Yang Z.L."/>
            <person name="Xu J."/>
            <person name="Martin F.M."/>
        </authorList>
    </citation>
    <scope>NUCLEOTIDE SEQUENCE</scope>
    <source>
        <strain evidence="3">KKN 215</strain>
    </source>
</reference>
<feature type="compositionally biased region" description="Polar residues" evidence="1">
    <location>
        <begin position="93"/>
        <end position="112"/>
    </location>
</feature>
<accession>A0A8K0XNY3</accession>
<dbReference type="EMBL" id="JAEVFJ010000019">
    <property type="protein sequence ID" value="KAH8099660.1"/>
    <property type="molecule type" value="Genomic_DNA"/>
</dbReference>
<evidence type="ECO:0000313" key="4">
    <source>
        <dbReference type="Proteomes" id="UP000813824"/>
    </source>
</evidence>
<dbReference type="AlphaFoldDB" id="A0A8K0XNY3"/>
<sequence>MLPDWPSFSLILSYLVLLIPSNNPSPTSATHSSDHKRNGKAGRAWYVKTFDRFARAQVRMAVQYGLKRQLLNYTRFFLRSRIPVGEQNGGWSHGSQSVGSAPNNSTTVSNGTSKHRDGDDPLPHRNDSGGTANPPSAHSHESADRSPVISTPGNSRVSYTPAQISTVSSHAQNGFSQQPAPQTVDPARLCKCSRPTSRLAATDAVDFSAPHTPATESRSSNNTDCGLQVTKGYRMLVGFPGVTRWQKSSNSSRLDTPLSPVGTEVGEVYVHTDVRDGSKQLWVWKDETAGSRWEVARKGCPHPRLPERCLTFGRGGDPSWVLWQSMAAAKARERRREFMR</sequence>
<gene>
    <name evidence="3" type="ORF">BXZ70DRAFT_942796</name>
</gene>
<proteinExistence type="predicted"/>
<keyword evidence="4" id="KW-1185">Reference proteome</keyword>
<feature type="compositionally biased region" description="Basic and acidic residues" evidence="1">
    <location>
        <begin position="114"/>
        <end position="127"/>
    </location>
</feature>
<feature type="signal peptide" evidence="2">
    <location>
        <begin position="1"/>
        <end position="24"/>
    </location>
</feature>
<feature type="region of interest" description="Disordered" evidence="1">
    <location>
        <begin position="88"/>
        <end position="188"/>
    </location>
</feature>
<protein>
    <submittedName>
        <fullName evidence="3">Uncharacterized protein</fullName>
    </submittedName>
</protein>